<accession>A0ABM3NDT5</accession>
<sequence length="281" mass="28821">MPFIGKGEDPCSHAALSLSHHRQARHIPEGAHVPGAGLQRPTLSSATPSSRPARKPDPAEVQDRVASAPKEGPAGFRAGLGPSRPEELGHNRALAGKLGRGYSQLPEKRQPGVHLVLSKLRPAPAPRADQTGPRGLPAGGSGAGGGTARRDPLPGRRWARSLSPVPHSPGVQGPASLGPQLAAVGHLSAKSFLWPAVLACGHFKSAAEKGPGSLSPRTWGGGGAPAEPRPCTWCPIGLFTLAHTALLVARTTPAPGTSFAGAPKMSPPVPQVWVVAPQRGL</sequence>
<dbReference type="GeneID" id="106985287"/>
<protein>
    <submittedName>
        <fullName evidence="3 4">Uncharacterized protein LOC106985287</fullName>
    </submittedName>
</protein>
<feature type="compositionally biased region" description="Gly residues" evidence="1">
    <location>
        <begin position="137"/>
        <end position="147"/>
    </location>
</feature>
<proteinExistence type="predicted"/>
<feature type="compositionally biased region" description="Basic and acidic residues" evidence="1">
    <location>
        <begin position="54"/>
        <end position="63"/>
    </location>
</feature>
<feature type="region of interest" description="Disordered" evidence="1">
    <location>
        <begin position="123"/>
        <end position="172"/>
    </location>
</feature>
<evidence type="ECO:0000313" key="3">
    <source>
        <dbReference type="RefSeq" id="XP_053057589.1"/>
    </source>
</evidence>
<evidence type="ECO:0000313" key="2">
    <source>
        <dbReference type="Proteomes" id="UP001652583"/>
    </source>
</evidence>
<dbReference type="Proteomes" id="UP001652583">
    <property type="component" value="Chromosome X"/>
</dbReference>
<evidence type="ECO:0000313" key="4">
    <source>
        <dbReference type="RefSeq" id="XP_053057590.1"/>
    </source>
</evidence>
<reference evidence="2 3" key="1">
    <citation type="submission" date="2025-05" db="UniProtKB">
        <authorList>
            <consortium name="RefSeq"/>
        </authorList>
    </citation>
    <scope>NUCLEOTIDE SEQUENCE [LARGE SCALE GENOMIC DNA]</scope>
    <source>
        <tissue evidence="3 4">Blood</tissue>
    </source>
</reference>
<evidence type="ECO:0000256" key="1">
    <source>
        <dbReference type="SAM" id="MobiDB-lite"/>
    </source>
</evidence>
<dbReference type="RefSeq" id="XP_053057590.1">
    <property type="nucleotide sequence ID" value="XM_053201615.1"/>
</dbReference>
<feature type="compositionally biased region" description="Polar residues" evidence="1">
    <location>
        <begin position="41"/>
        <end position="50"/>
    </location>
</feature>
<dbReference type="RefSeq" id="XP_053057589.1">
    <property type="nucleotide sequence ID" value="XM_053201614.1"/>
</dbReference>
<feature type="region of interest" description="Disordered" evidence="1">
    <location>
        <begin position="29"/>
        <end position="89"/>
    </location>
</feature>
<gene>
    <name evidence="3 4" type="primary">LOC106985287</name>
</gene>
<organism evidence="2 4">
    <name type="scientific">Acinonyx jubatus</name>
    <name type="common">Cheetah</name>
    <dbReference type="NCBI Taxonomy" id="32536"/>
    <lineage>
        <taxon>Eukaryota</taxon>
        <taxon>Metazoa</taxon>
        <taxon>Chordata</taxon>
        <taxon>Craniata</taxon>
        <taxon>Vertebrata</taxon>
        <taxon>Euteleostomi</taxon>
        <taxon>Mammalia</taxon>
        <taxon>Eutheria</taxon>
        <taxon>Laurasiatheria</taxon>
        <taxon>Carnivora</taxon>
        <taxon>Feliformia</taxon>
        <taxon>Felidae</taxon>
        <taxon>Felinae</taxon>
        <taxon>Acinonyx</taxon>
    </lineage>
</organism>
<name>A0ABM3NDT5_ACIJB</name>
<keyword evidence="2" id="KW-1185">Reference proteome</keyword>